<evidence type="ECO:0000256" key="4">
    <source>
        <dbReference type="ARBA" id="ARBA00022833"/>
    </source>
</evidence>
<keyword evidence="8" id="KW-0812">Transmembrane</keyword>
<dbReference type="CDD" id="cd03124">
    <property type="entry name" value="alpha_CA_prokaryotic_like"/>
    <property type="match status" value="1"/>
</dbReference>
<evidence type="ECO:0000313" key="11">
    <source>
        <dbReference type="EMBL" id="ORC89761.1"/>
    </source>
</evidence>
<dbReference type="AlphaFoldDB" id="A0A1X0NYT7"/>
<evidence type="ECO:0000256" key="6">
    <source>
        <dbReference type="ARBA" id="ARBA00048348"/>
    </source>
</evidence>
<feature type="chain" id="PRO_5013366720" description="carbonic anhydrase" evidence="9">
    <location>
        <begin position="29"/>
        <end position="458"/>
    </location>
</feature>
<feature type="signal peptide" evidence="9">
    <location>
        <begin position="1"/>
        <end position="28"/>
    </location>
</feature>
<dbReference type="InterPro" id="IPR001148">
    <property type="entry name" value="CA_dom"/>
</dbReference>
<comment type="caution">
    <text evidence="11">The sequence shown here is derived from an EMBL/GenBank/DDBJ whole genome shotgun (WGS) entry which is preliminary data.</text>
</comment>
<feature type="compositionally biased region" description="Polar residues" evidence="7">
    <location>
        <begin position="352"/>
        <end position="363"/>
    </location>
</feature>
<dbReference type="PANTHER" id="PTHR18952:SF265">
    <property type="entry name" value="CARBONIC ANHYDRASE"/>
    <property type="match status" value="1"/>
</dbReference>
<reference evidence="11 12" key="1">
    <citation type="submission" date="2017-03" db="EMBL/GenBank/DDBJ databases">
        <title>An alternative strategy for trypanosome survival in the mammalian bloodstream revealed through genome and transcriptome analysis of the ubiquitous bovine parasite Trypanosoma (Megatrypanum) theileri.</title>
        <authorList>
            <person name="Kelly S."/>
            <person name="Ivens A."/>
            <person name="Mott A."/>
            <person name="O'Neill E."/>
            <person name="Emms D."/>
            <person name="Macleod O."/>
            <person name="Voorheis P."/>
            <person name="Matthews J."/>
            <person name="Matthews K."/>
            <person name="Carrington M."/>
        </authorList>
    </citation>
    <scope>NUCLEOTIDE SEQUENCE [LARGE SCALE GENOMIC DNA]</scope>
    <source>
        <strain evidence="11">Edinburgh</strain>
    </source>
</reference>
<feature type="region of interest" description="Disordered" evidence="7">
    <location>
        <begin position="345"/>
        <end position="396"/>
    </location>
</feature>
<proteinExistence type="inferred from homology"/>
<dbReference type="Pfam" id="PF00194">
    <property type="entry name" value="Carb_anhydrase"/>
    <property type="match status" value="1"/>
</dbReference>
<evidence type="ECO:0000313" key="12">
    <source>
        <dbReference type="Proteomes" id="UP000192257"/>
    </source>
</evidence>
<dbReference type="GO" id="GO:0008270">
    <property type="term" value="F:zinc ion binding"/>
    <property type="evidence" value="ECO:0007669"/>
    <property type="project" value="InterPro"/>
</dbReference>
<dbReference type="VEuPathDB" id="TriTrypDB:TM35_000112950"/>
<dbReference type="RefSeq" id="XP_028883827.1">
    <property type="nucleotide sequence ID" value="XM_029025004.1"/>
</dbReference>
<feature type="compositionally biased region" description="Low complexity" evidence="7">
    <location>
        <begin position="364"/>
        <end position="375"/>
    </location>
</feature>
<name>A0A1X0NYT7_9TRYP</name>
<keyword evidence="9" id="KW-0732">Signal</keyword>
<sequence>MSLSSYHAFTSLILFLSLISLQLVYNPAVHPSILLPVVATNSYTTAGVPRSDVRDPEWSYANISAWPPLCREGVRQSPISFATRAAQQHTVWRRDLEPLQFSQGCTFAAEQTSLKIVNEVNTISAHFVDLDDPSGESPNPCTTRDPTDKKSPLYRFMALHFHSPVEHEFPRGKPDAELHLVFAHTSSTGKLARLVIAVQLVASNKVNTTSVRALRHILVEGSLPPKHALTTCTLTEDIAIDGFLPRRRNYLVYNGSLTTPPCEENVRFVVMTVPQIISKLALERLIQAFNRARPGEHMGNRRPVQPLNGRTIYRYVDLEYERKKSSKKDMKDYYNVDPLQKDVWGGDDEIPSNISKSSVPIPNTTTTTTPTTKTTKGGKKDSEDSDDSSMDDSQDKVNKWPRAFTRNEAILFTCAAILLLIVTFILYRRWSRAVTPGMSSEETQPLSRRSWDYGTAQL</sequence>
<dbReference type="InterPro" id="IPR041891">
    <property type="entry name" value="Alpha_CA_prokaryot-like"/>
</dbReference>
<evidence type="ECO:0000256" key="9">
    <source>
        <dbReference type="SAM" id="SignalP"/>
    </source>
</evidence>
<dbReference type="PROSITE" id="PS51144">
    <property type="entry name" value="ALPHA_CA_2"/>
    <property type="match status" value="1"/>
</dbReference>
<evidence type="ECO:0000256" key="8">
    <source>
        <dbReference type="SAM" id="Phobius"/>
    </source>
</evidence>
<feature type="region of interest" description="Disordered" evidence="7">
    <location>
        <begin position="436"/>
        <end position="458"/>
    </location>
</feature>
<organism evidence="11 12">
    <name type="scientific">Trypanosoma theileri</name>
    <dbReference type="NCBI Taxonomy" id="67003"/>
    <lineage>
        <taxon>Eukaryota</taxon>
        <taxon>Discoba</taxon>
        <taxon>Euglenozoa</taxon>
        <taxon>Kinetoplastea</taxon>
        <taxon>Metakinetoplastina</taxon>
        <taxon>Trypanosomatida</taxon>
        <taxon>Trypanosomatidae</taxon>
        <taxon>Trypanosoma</taxon>
    </lineage>
</organism>
<dbReference type="InterPro" id="IPR023561">
    <property type="entry name" value="Carbonic_anhydrase_a-class"/>
</dbReference>
<accession>A0A1X0NYT7</accession>
<feature type="compositionally biased region" description="Acidic residues" evidence="7">
    <location>
        <begin position="383"/>
        <end position="392"/>
    </location>
</feature>
<feature type="compositionally biased region" description="Polar residues" evidence="7">
    <location>
        <begin position="437"/>
        <end position="447"/>
    </location>
</feature>
<comment type="catalytic activity">
    <reaction evidence="6">
        <text>hydrogencarbonate + H(+) = CO2 + H2O</text>
        <dbReference type="Rhea" id="RHEA:10748"/>
        <dbReference type="ChEBI" id="CHEBI:15377"/>
        <dbReference type="ChEBI" id="CHEBI:15378"/>
        <dbReference type="ChEBI" id="CHEBI:16526"/>
        <dbReference type="ChEBI" id="CHEBI:17544"/>
        <dbReference type="EC" id="4.2.1.1"/>
    </reaction>
</comment>
<protein>
    <recommendedName>
        <fullName evidence="2">carbonic anhydrase</fullName>
        <ecNumber evidence="2">4.2.1.1</ecNumber>
    </recommendedName>
</protein>
<dbReference type="OrthoDB" id="429145at2759"/>
<keyword evidence="8" id="KW-0472">Membrane</keyword>
<keyword evidence="4" id="KW-0862">Zinc</keyword>
<keyword evidence="12" id="KW-1185">Reference proteome</keyword>
<gene>
    <name evidence="11" type="ORF">TM35_000112950</name>
</gene>
<evidence type="ECO:0000259" key="10">
    <source>
        <dbReference type="PROSITE" id="PS51144"/>
    </source>
</evidence>
<dbReference type="GeneID" id="39984784"/>
<keyword evidence="3" id="KW-0479">Metal-binding</keyword>
<dbReference type="InterPro" id="IPR036398">
    <property type="entry name" value="CA_dom_sf"/>
</dbReference>
<dbReference type="GO" id="GO:0004089">
    <property type="term" value="F:carbonate dehydratase activity"/>
    <property type="evidence" value="ECO:0007669"/>
    <property type="project" value="UniProtKB-EC"/>
</dbReference>
<dbReference type="Gene3D" id="3.10.200.10">
    <property type="entry name" value="Alpha carbonic anhydrase"/>
    <property type="match status" value="1"/>
</dbReference>
<evidence type="ECO:0000256" key="5">
    <source>
        <dbReference type="ARBA" id="ARBA00023239"/>
    </source>
</evidence>
<keyword evidence="5" id="KW-0456">Lyase</keyword>
<dbReference type="SMART" id="SM01057">
    <property type="entry name" value="Carb_anhydrase"/>
    <property type="match status" value="1"/>
</dbReference>
<evidence type="ECO:0000256" key="7">
    <source>
        <dbReference type="SAM" id="MobiDB-lite"/>
    </source>
</evidence>
<dbReference type="STRING" id="67003.A0A1X0NYT7"/>
<feature type="domain" description="Alpha-carbonic anhydrase" evidence="10">
    <location>
        <begin position="56"/>
        <end position="316"/>
    </location>
</feature>
<dbReference type="EC" id="4.2.1.1" evidence="2"/>
<dbReference type="Proteomes" id="UP000192257">
    <property type="component" value="Unassembled WGS sequence"/>
</dbReference>
<dbReference type="PANTHER" id="PTHR18952">
    <property type="entry name" value="CARBONIC ANHYDRASE"/>
    <property type="match status" value="1"/>
</dbReference>
<comment type="similarity">
    <text evidence="1">Belongs to the alpha-carbonic anhydrase family.</text>
</comment>
<keyword evidence="8" id="KW-1133">Transmembrane helix</keyword>
<dbReference type="SUPFAM" id="SSF51069">
    <property type="entry name" value="Carbonic anhydrase"/>
    <property type="match status" value="1"/>
</dbReference>
<evidence type="ECO:0000256" key="2">
    <source>
        <dbReference type="ARBA" id="ARBA00012925"/>
    </source>
</evidence>
<evidence type="ECO:0000256" key="3">
    <source>
        <dbReference type="ARBA" id="ARBA00022723"/>
    </source>
</evidence>
<feature type="region of interest" description="Disordered" evidence="7">
    <location>
        <begin position="128"/>
        <end position="147"/>
    </location>
</feature>
<feature type="transmembrane region" description="Helical" evidence="8">
    <location>
        <begin position="409"/>
        <end position="427"/>
    </location>
</feature>
<dbReference type="EMBL" id="NBCO01000011">
    <property type="protein sequence ID" value="ORC89761.1"/>
    <property type="molecule type" value="Genomic_DNA"/>
</dbReference>
<evidence type="ECO:0000256" key="1">
    <source>
        <dbReference type="ARBA" id="ARBA00010718"/>
    </source>
</evidence>